<dbReference type="PANTHER" id="PTHR12790">
    <property type="entry name" value="TRANSCRIPTION INITIATION FACTOR IA RRN3"/>
    <property type="match status" value="1"/>
</dbReference>
<dbReference type="GO" id="GO:0005634">
    <property type="term" value="C:nucleus"/>
    <property type="evidence" value="ECO:0007669"/>
    <property type="project" value="TreeGrafter"/>
</dbReference>
<accession>A0A2V3J6Z8</accession>
<dbReference type="OrthoDB" id="26970at2759"/>
<dbReference type="InterPro" id="IPR007991">
    <property type="entry name" value="RNA_pol_I_trans_ini_fac_RRN3"/>
</dbReference>
<comment type="caution">
    <text evidence="3">The sequence shown here is derived from an EMBL/GenBank/DDBJ whole genome shotgun (WGS) entry which is preliminary data.</text>
</comment>
<dbReference type="GO" id="GO:0006361">
    <property type="term" value="P:transcription initiation at RNA polymerase I promoter"/>
    <property type="evidence" value="ECO:0007669"/>
    <property type="project" value="InterPro"/>
</dbReference>
<dbReference type="PANTHER" id="PTHR12790:SF0">
    <property type="entry name" value="RNA POLYMERASE I-SPECIFIC TRANSCRIPTION INITIATION FACTOR RRN3-RELATED"/>
    <property type="match status" value="1"/>
</dbReference>
<dbReference type="GO" id="GO:0001181">
    <property type="term" value="F:RNA polymerase I general transcription initiation factor activity"/>
    <property type="evidence" value="ECO:0007669"/>
    <property type="project" value="InterPro"/>
</dbReference>
<evidence type="ECO:0000313" key="4">
    <source>
        <dbReference type="Proteomes" id="UP000247409"/>
    </source>
</evidence>
<protein>
    <submittedName>
        <fullName evidence="3">Putative RRN3-like protein RRN3P1</fullName>
    </submittedName>
</protein>
<dbReference type="AlphaFoldDB" id="A0A2V3J6Z8"/>
<dbReference type="STRING" id="448386.A0A2V3J6Z8"/>
<dbReference type="Proteomes" id="UP000247409">
    <property type="component" value="Unassembled WGS sequence"/>
</dbReference>
<gene>
    <name evidence="3" type="ORF">BWQ96_00329</name>
</gene>
<dbReference type="EMBL" id="NBIV01000001">
    <property type="protein sequence ID" value="PXF50169.1"/>
    <property type="molecule type" value="Genomic_DNA"/>
</dbReference>
<feature type="region of interest" description="Disordered" evidence="2">
    <location>
        <begin position="480"/>
        <end position="509"/>
    </location>
</feature>
<name>A0A2V3J6Z8_9FLOR</name>
<sequence>MGAAVNALGHVPAHPNALKIHVALDQNANRNPLEFLRLLHALSGTNPHSITPILTGLTHHTVNLHLYPSTSPLHQLTRAALKLDLHAISPTDKTPNPALQAFVSFLTNLISAHADYIEPVFQMIVKRAFTMSAARDCLLSAMHSVVFSALHTHPRARSILLSTVQSSYPHPVRPPAEHLCFARATLRLAKEPHLVSSLLVTLFERVAAIEALVPHTVFANDSRSQLGMEAERLEVVLLELCNFFEEGGSVEAAFSAYQMFIVPMDAVRYSPYALLFGAAVAKDTSTLHDIVERLWQSFHDPCTPSRLRERFLEHAGSMVLRARCYNSDHVVRWVARLAGWLNAYIDAARGNDVIDVDIHLSFYTAVAVLLRVMTRRCEAFKDEEVLSNMRLYRIVSSGMNPFVVLPRALVDSFVETVMNTCGVDYRDVIVESEGVFPPSRTLYGSKNEFVYRIVCPDFELPRLRARLNAHVLWDDKSKASENTDNQRCGEAEEQRRLQREAIDADVKDD</sequence>
<dbReference type="Pfam" id="PF05327">
    <property type="entry name" value="RRN3"/>
    <property type="match status" value="2"/>
</dbReference>
<feature type="compositionally biased region" description="Basic and acidic residues" evidence="2">
    <location>
        <begin position="487"/>
        <end position="509"/>
    </location>
</feature>
<evidence type="ECO:0000256" key="1">
    <source>
        <dbReference type="ARBA" id="ARBA00010098"/>
    </source>
</evidence>
<evidence type="ECO:0000256" key="2">
    <source>
        <dbReference type="SAM" id="MobiDB-lite"/>
    </source>
</evidence>
<comment type="similarity">
    <text evidence="1">Belongs to the RRN3 family.</text>
</comment>
<dbReference type="GO" id="GO:0001042">
    <property type="term" value="F:RNA polymerase I core binding"/>
    <property type="evidence" value="ECO:0007669"/>
    <property type="project" value="TreeGrafter"/>
</dbReference>
<evidence type="ECO:0000313" key="3">
    <source>
        <dbReference type="EMBL" id="PXF50169.1"/>
    </source>
</evidence>
<reference evidence="3 4" key="1">
    <citation type="journal article" date="2018" name="Mol. Biol. Evol.">
        <title>Analysis of the draft genome of the red seaweed Gracilariopsis chorda provides insights into genome size evolution in Rhodophyta.</title>
        <authorList>
            <person name="Lee J."/>
            <person name="Yang E.C."/>
            <person name="Graf L."/>
            <person name="Yang J.H."/>
            <person name="Qiu H."/>
            <person name="Zel Zion U."/>
            <person name="Chan C.X."/>
            <person name="Stephens T.G."/>
            <person name="Weber A.P.M."/>
            <person name="Boo G.H."/>
            <person name="Boo S.M."/>
            <person name="Kim K.M."/>
            <person name="Shin Y."/>
            <person name="Jung M."/>
            <person name="Lee S.J."/>
            <person name="Yim H.S."/>
            <person name="Lee J.H."/>
            <person name="Bhattacharya D."/>
            <person name="Yoon H.S."/>
        </authorList>
    </citation>
    <scope>NUCLEOTIDE SEQUENCE [LARGE SCALE GENOMIC DNA]</scope>
    <source>
        <strain evidence="3 4">SKKU-2015</strain>
        <tissue evidence="3">Whole body</tissue>
    </source>
</reference>
<proteinExistence type="inferred from homology"/>
<organism evidence="3 4">
    <name type="scientific">Gracilariopsis chorda</name>
    <dbReference type="NCBI Taxonomy" id="448386"/>
    <lineage>
        <taxon>Eukaryota</taxon>
        <taxon>Rhodophyta</taxon>
        <taxon>Florideophyceae</taxon>
        <taxon>Rhodymeniophycidae</taxon>
        <taxon>Gracilariales</taxon>
        <taxon>Gracilariaceae</taxon>
        <taxon>Gracilariopsis</taxon>
    </lineage>
</organism>
<keyword evidence="4" id="KW-1185">Reference proteome</keyword>